<dbReference type="EMBL" id="LOPU01000029">
    <property type="protein sequence ID" value="KTG09030.1"/>
    <property type="molecule type" value="Genomic_DNA"/>
</dbReference>
<dbReference type="RefSeq" id="WP_058582183.1">
    <property type="nucleotide sequence ID" value="NZ_LOPU01000029.1"/>
</dbReference>
<dbReference type="InterPro" id="IPR001296">
    <property type="entry name" value="Glyco_trans_1"/>
</dbReference>
<gene>
    <name evidence="3" type="ORF">AUR64_14605</name>
</gene>
<dbReference type="SUPFAM" id="SSF53756">
    <property type="entry name" value="UDP-Glycosyltransferase/glycogen phosphorylase"/>
    <property type="match status" value="1"/>
</dbReference>
<dbReference type="AlphaFoldDB" id="A0A0W1R6B2"/>
<evidence type="ECO:0000259" key="2">
    <source>
        <dbReference type="Pfam" id="PF13439"/>
    </source>
</evidence>
<dbReference type="PANTHER" id="PTHR45947:SF3">
    <property type="entry name" value="SULFOQUINOVOSYL TRANSFERASE SQD2"/>
    <property type="match status" value="1"/>
</dbReference>
<dbReference type="Pfam" id="PF00534">
    <property type="entry name" value="Glycos_transf_1"/>
    <property type="match status" value="1"/>
</dbReference>
<dbReference type="InterPro" id="IPR050194">
    <property type="entry name" value="Glycosyltransferase_grp1"/>
</dbReference>
<organism evidence="3 4">
    <name type="scientific">Haloprofundus marisrubri</name>
    <dbReference type="NCBI Taxonomy" id="1514971"/>
    <lineage>
        <taxon>Archaea</taxon>
        <taxon>Methanobacteriati</taxon>
        <taxon>Methanobacteriota</taxon>
        <taxon>Stenosarchaea group</taxon>
        <taxon>Halobacteria</taxon>
        <taxon>Halobacteriales</taxon>
        <taxon>Haloferacaceae</taxon>
        <taxon>Haloprofundus</taxon>
    </lineage>
</organism>
<reference evidence="3 4" key="1">
    <citation type="submission" date="2015-12" db="EMBL/GenBank/DDBJ databases">
        <title>Haloprofundus marisrubri gen. nov., sp. nov., an extremely halophilic archaeon isolated from the Discovery deep brine-seawater interface in the Red Sea.</title>
        <authorList>
            <person name="Zhang G."/>
            <person name="Stingl U."/>
            <person name="Rashid M."/>
        </authorList>
    </citation>
    <scope>NUCLEOTIDE SEQUENCE [LARGE SCALE GENOMIC DNA]</scope>
    <source>
        <strain evidence="3 4">SB9</strain>
    </source>
</reference>
<protein>
    <submittedName>
        <fullName evidence="3">Group 1 glycosyl transferase</fullName>
    </submittedName>
</protein>
<evidence type="ECO:0000313" key="4">
    <source>
        <dbReference type="Proteomes" id="UP000054387"/>
    </source>
</evidence>
<sequence>MNILLLTDWTYPCDHQFLTNVYAENFVKRGHDVTWVMRPDDPNQTCTEHQTWNHSDVYVLPTTAFNPVRNYLRYRTGRITENALFSTDIDFADFDVVHVRNDLPMGLAAAHIANTRDVAFAHQISHLKAETLVEGYHEGFENRAAWVKGHLGQRLRRTIAVNADTVLPISEAMKQYLSQSGYEMPMEVLPTGTEVIDEVPNGEPFREAYGLKSEYLMLYMGTLTPLRRLDFLFDVLAEVNEKHDTELVIAGGRFPENRERLQRLASQSGMSSKITFTGWISDRNELHRAVAAADVGVSPLPTDGLLRTNAPIKTLEYMSLRTPVVASATPDQQSVLDASGGGFAVNYTVPDFSVAVSKLLNSEELRRKMGSRGHSYTTEQRNFEVLTERTEKIYERMIEQ</sequence>
<feature type="domain" description="Glycosyl transferase family 1" evidence="1">
    <location>
        <begin position="206"/>
        <end position="373"/>
    </location>
</feature>
<dbReference type="PANTHER" id="PTHR45947">
    <property type="entry name" value="SULFOQUINOVOSYL TRANSFERASE SQD2"/>
    <property type="match status" value="1"/>
</dbReference>
<name>A0A0W1R6B2_9EURY</name>
<proteinExistence type="predicted"/>
<dbReference type="Proteomes" id="UP000054387">
    <property type="component" value="Unassembled WGS sequence"/>
</dbReference>
<feature type="domain" description="Glycosyltransferase subfamily 4-like N-terminal" evidence="2">
    <location>
        <begin position="23"/>
        <end position="193"/>
    </location>
</feature>
<dbReference type="OrthoDB" id="132546at2157"/>
<dbReference type="Pfam" id="PF13439">
    <property type="entry name" value="Glyco_transf_4"/>
    <property type="match status" value="1"/>
</dbReference>
<keyword evidence="4" id="KW-1185">Reference proteome</keyword>
<comment type="caution">
    <text evidence="3">The sequence shown here is derived from an EMBL/GenBank/DDBJ whole genome shotgun (WGS) entry which is preliminary data.</text>
</comment>
<dbReference type="GO" id="GO:0016758">
    <property type="term" value="F:hexosyltransferase activity"/>
    <property type="evidence" value="ECO:0007669"/>
    <property type="project" value="TreeGrafter"/>
</dbReference>
<accession>A0A0W1R6B2</accession>
<evidence type="ECO:0000259" key="1">
    <source>
        <dbReference type="Pfam" id="PF00534"/>
    </source>
</evidence>
<dbReference type="InterPro" id="IPR028098">
    <property type="entry name" value="Glyco_trans_4-like_N"/>
</dbReference>
<dbReference type="Gene3D" id="3.40.50.2000">
    <property type="entry name" value="Glycogen Phosphorylase B"/>
    <property type="match status" value="2"/>
</dbReference>
<dbReference type="STRING" id="1514971.AUR64_14605"/>
<evidence type="ECO:0000313" key="3">
    <source>
        <dbReference type="EMBL" id="KTG09030.1"/>
    </source>
</evidence>
<keyword evidence="3" id="KW-0808">Transferase</keyword>